<dbReference type="AlphaFoldDB" id="A0A1K0GTX3"/>
<keyword evidence="2" id="KW-0472">Membrane</keyword>
<sequence length="586" mass="63703">MVSPVTSERPQSAEEAQAPVPSRWRRARSHLPAAGAYLGLALIVMGGYLADPAGRVSGHLASDNTWFQWLLSHGAYSVRHLSNPLFSHQQNAPDGVNMIANTSVLGVTLPMAPVTMLFGPRIAYLVWMLGALAGTAFSMYWVLQRHLVKSRVAAFIGGAFAGFAPGIVHHANGQPNFVSNFLLPLIVARVARLGLDGRWRRDGVILGLLVTYQLFLNEELLLITAVGCLFLTLGYAVLCRAEARRRVADFARALGLTAVVAGVLCAYPIWFQFNGPGSFSALPLFVDWGEDPLAYLTFARDTIAGTKASELTVGRTEQNSWFGPPLVVMLLVLSVVLWSRSVPARLAVVTGIAGGLLSLGPALRFAGILTEIPGPFAAMPEHMPVLGLLMPSRLTFVVIAATAVLLALGWEHLRWQAGRVPVARVLIALAVLPLVPKPIPARPDWPTPEFISSGAWRPYVKPGQTLVPVPLPSDWAGRETLSWSAEAQHEFAVPEGYFLGPDPAGIGKMGPAQGSWFTHFVLKVRKEGVAPQLTDAERETVRAEVRRWNGGVLVMRADARHEQMRALVEQVYGPARQDRDVWVWVP</sequence>
<feature type="region of interest" description="Disordered" evidence="1">
    <location>
        <begin position="1"/>
        <end position="23"/>
    </location>
</feature>
<feature type="transmembrane region" description="Helical" evidence="2">
    <location>
        <begin position="346"/>
        <end position="368"/>
    </location>
</feature>
<feature type="transmembrane region" description="Helical" evidence="2">
    <location>
        <begin position="321"/>
        <end position="339"/>
    </location>
</feature>
<evidence type="ECO:0000256" key="1">
    <source>
        <dbReference type="SAM" id="MobiDB-lite"/>
    </source>
</evidence>
<keyword evidence="2" id="KW-1133">Transmembrane helix</keyword>
<dbReference type="RefSeq" id="WP_071804277.1">
    <property type="nucleotide sequence ID" value="NZ_MEIA01000087.1"/>
</dbReference>
<name>A0A1K0GTX3_9ACTN</name>
<evidence type="ECO:0008006" key="5">
    <source>
        <dbReference type="Google" id="ProtNLM"/>
    </source>
</evidence>
<dbReference type="Proteomes" id="UP000182486">
    <property type="component" value="Unassembled WGS sequence"/>
</dbReference>
<keyword evidence="2" id="KW-0812">Transmembrane</keyword>
<reference evidence="3 4" key="1">
    <citation type="submission" date="2016-09" db="EMBL/GenBank/DDBJ databases">
        <title>Couchioplanes caeruleus draft genome sequence.</title>
        <authorList>
            <person name="Sheehan J."/>
            <person name="Caffrey P."/>
        </authorList>
    </citation>
    <scope>NUCLEOTIDE SEQUENCE [LARGE SCALE GENOMIC DNA]</scope>
    <source>
        <strain evidence="3 4">DSM 43634</strain>
    </source>
</reference>
<dbReference type="EMBL" id="MEIA01000087">
    <property type="protein sequence ID" value="OJF14748.1"/>
    <property type="molecule type" value="Genomic_DNA"/>
</dbReference>
<keyword evidence="4" id="KW-1185">Reference proteome</keyword>
<accession>A0A1K0GTX3</accession>
<feature type="transmembrane region" description="Helical" evidence="2">
    <location>
        <begin position="220"/>
        <end position="238"/>
    </location>
</feature>
<protein>
    <recommendedName>
        <fullName evidence="5">Glycosyl transferase</fullName>
    </recommendedName>
</protein>
<comment type="caution">
    <text evidence="3">The sequence shown here is derived from an EMBL/GenBank/DDBJ whole genome shotgun (WGS) entry which is preliminary data.</text>
</comment>
<feature type="transmembrane region" description="Helical" evidence="2">
    <location>
        <begin position="31"/>
        <end position="50"/>
    </location>
</feature>
<feature type="transmembrane region" description="Helical" evidence="2">
    <location>
        <begin position="388"/>
        <end position="410"/>
    </location>
</feature>
<feature type="transmembrane region" description="Helical" evidence="2">
    <location>
        <begin position="152"/>
        <end position="171"/>
    </location>
</feature>
<evidence type="ECO:0000313" key="4">
    <source>
        <dbReference type="Proteomes" id="UP000182486"/>
    </source>
</evidence>
<feature type="transmembrane region" description="Helical" evidence="2">
    <location>
        <begin position="250"/>
        <end position="270"/>
    </location>
</feature>
<evidence type="ECO:0000313" key="3">
    <source>
        <dbReference type="EMBL" id="OJF14748.1"/>
    </source>
</evidence>
<proteinExistence type="predicted"/>
<organism evidence="3 4">
    <name type="scientific">Couchioplanes caeruleus subsp. caeruleus</name>
    <dbReference type="NCBI Taxonomy" id="56427"/>
    <lineage>
        <taxon>Bacteria</taxon>
        <taxon>Bacillati</taxon>
        <taxon>Actinomycetota</taxon>
        <taxon>Actinomycetes</taxon>
        <taxon>Micromonosporales</taxon>
        <taxon>Micromonosporaceae</taxon>
        <taxon>Couchioplanes</taxon>
    </lineage>
</organism>
<gene>
    <name evidence="3" type="ORF">BG844_08165</name>
</gene>
<feature type="transmembrane region" description="Helical" evidence="2">
    <location>
        <begin position="122"/>
        <end position="143"/>
    </location>
</feature>
<feature type="compositionally biased region" description="Polar residues" evidence="1">
    <location>
        <begin position="1"/>
        <end position="10"/>
    </location>
</feature>
<evidence type="ECO:0000256" key="2">
    <source>
        <dbReference type="SAM" id="Phobius"/>
    </source>
</evidence>